<dbReference type="AlphaFoldDB" id="A0A8S2WIW9"/>
<name>A0A8S2WIW9_9BILA</name>
<dbReference type="Gene3D" id="3.90.176.10">
    <property type="entry name" value="Toxin ADP-ribosyltransferase, Chain A, domain 1"/>
    <property type="match status" value="1"/>
</dbReference>
<dbReference type="EMBL" id="CAJOBA010081316">
    <property type="protein sequence ID" value="CAF4442864.1"/>
    <property type="molecule type" value="Genomic_DNA"/>
</dbReference>
<organism evidence="2 3">
    <name type="scientific">Didymodactylos carnosus</name>
    <dbReference type="NCBI Taxonomy" id="1234261"/>
    <lineage>
        <taxon>Eukaryota</taxon>
        <taxon>Metazoa</taxon>
        <taxon>Spiralia</taxon>
        <taxon>Gnathifera</taxon>
        <taxon>Rotifera</taxon>
        <taxon>Eurotatoria</taxon>
        <taxon>Bdelloidea</taxon>
        <taxon>Philodinida</taxon>
        <taxon>Philodinidae</taxon>
        <taxon>Didymodactylos</taxon>
    </lineage>
</organism>
<evidence type="ECO:0000313" key="2">
    <source>
        <dbReference type="EMBL" id="CAF4442864.1"/>
    </source>
</evidence>
<accession>A0A8S2WIW9</accession>
<sequence>IAVQQPELLISDVQLKAEKAKQECNQATKDGLTEDESAAIYLYTMEWESGAPSLYHLLNETLREKTGRQQLEPWFLYLKLFLTALLKLPSKQQTIWRGVRKDLSKQYQIGQRASLTNLVLFTPH</sequence>
<dbReference type="Proteomes" id="UP000682733">
    <property type="component" value="Unassembled WGS sequence"/>
</dbReference>
<protein>
    <submittedName>
        <fullName evidence="2">Uncharacterized protein</fullName>
    </submittedName>
</protein>
<proteinExistence type="predicted"/>
<comment type="caution">
    <text evidence="2">The sequence shown here is derived from an EMBL/GenBank/DDBJ whole genome shotgun (WGS) entry which is preliminary data.</text>
</comment>
<feature type="non-terminal residue" evidence="2">
    <location>
        <position position="1"/>
    </location>
</feature>
<reference evidence="2" key="1">
    <citation type="submission" date="2021-02" db="EMBL/GenBank/DDBJ databases">
        <authorList>
            <person name="Nowell W R."/>
        </authorList>
    </citation>
    <scope>NUCLEOTIDE SEQUENCE</scope>
</reference>
<evidence type="ECO:0000313" key="1">
    <source>
        <dbReference type="EMBL" id="CAF1622503.1"/>
    </source>
</evidence>
<dbReference type="EMBL" id="CAJNOK010056338">
    <property type="protein sequence ID" value="CAF1622503.1"/>
    <property type="molecule type" value="Genomic_DNA"/>
</dbReference>
<dbReference type="SUPFAM" id="SSF56399">
    <property type="entry name" value="ADP-ribosylation"/>
    <property type="match status" value="1"/>
</dbReference>
<evidence type="ECO:0000313" key="3">
    <source>
        <dbReference type="Proteomes" id="UP000682733"/>
    </source>
</evidence>
<gene>
    <name evidence="1" type="ORF">OVA965_LOCUS43276</name>
    <name evidence="2" type="ORF">TMI583_LOCUS45465</name>
</gene>
<dbReference type="Proteomes" id="UP000677228">
    <property type="component" value="Unassembled WGS sequence"/>
</dbReference>